<dbReference type="PANTHER" id="PTHR47814:SF1">
    <property type="entry name" value="PEPTIDYL-TRNA HYDROLASE ARFB"/>
    <property type="match status" value="1"/>
</dbReference>
<organism evidence="3 4">
    <name type="scientific">Pirellula staleyi (strain ATCC 27377 / DSM 6068 / ICPB 4128)</name>
    <name type="common">Pirella staleyi</name>
    <dbReference type="NCBI Taxonomy" id="530564"/>
    <lineage>
        <taxon>Bacteria</taxon>
        <taxon>Pseudomonadati</taxon>
        <taxon>Planctomycetota</taxon>
        <taxon>Planctomycetia</taxon>
        <taxon>Pirellulales</taxon>
        <taxon>Pirellulaceae</taxon>
        <taxon>Pirellula</taxon>
    </lineage>
</organism>
<feature type="compositionally biased region" description="Basic residues" evidence="1">
    <location>
        <begin position="103"/>
        <end position="124"/>
    </location>
</feature>
<dbReference type="GO" id="GO:0043022">
    <property type="term" value="F:ribosome binding"/>
    <property type="evidence" value="ECO:0007669"/>
    <property type="project" value="TreeGrafter"/>
</dbReference>
<dbReference type="FunFam" id="3.30.160.20:FF:000046">
    <property type="entry name" value="Peptidyl-tRNA hydrolase ICT1"/>
    <property type="match status" value="1"/>
</dbReference>
<dbReference type="PANTHER" id="PTHR47814">
    <property type="entry name" value="PEPTIDYL-TRNA HYDROLASE ARFB"/>
    <property type="match status" value="1"/>
</dbReference>
<feature type="domain" description="Prokaryotic-type class I peptide chain release factors" evidence="2">
    <location>
        <begin position="7"/>
        <end position="132"/>
    </location>
</feature>
<dbReference type="HOGENOM" id="CLU_089470_3_2_0"/>
<dbReference type="eggNOG" id="COG1186">
    <property type="taxonomic scope" value="Bacteria"/>
</dbReference>
<dbReference type="SUPFAM" id="SSF110916">
    <property type="entry name" value="Peptidyl-tRNA hydrolase domain-like"/>
    <property type="match status" value="1"/>
</dbReference>
<protein>
    <submittedName>
        <fullName evidence="3">Class I peptide chain release factor</fullName>
    </submittedName>
</protein>
<dbReference type="GO" id="GO:0072344">
    <property type="term" value="P:rescue of stalled ribosome"/>
    <property type="evidence" value="ECO:0007669"/>
    <property type="project" value="TreeGrafter"/>
</dbReference>
<dbReference type="STRING" id="530564.Psta_2978"/>
<accession>D2R993</accession>
<evidence type="ECO:0000313" key="4">
    <source>
        <dbReference type="Proteomes" id="UP000001887"/>
    </source>
</evidence>
<evidence type="ECO:0000256" key="1">
    <source>
        <dbReference type="SAM" id="MobiDB-lite"/>
    </source>
</evidence>
<dbReference type="GO" id="GO:0004045">
    <property type="term" value="F:peptidyl-tRNA hydrolase activity"/>
    <property type="evidence" value="ECO:0007669"/>
    <property type="project" value="TreeGrafter"/>
</dbReference>
<proteinExistence type="predicted"/>
<dbReference type="Gene3D" id="3.30.160.20">
    <property type="match status" value="1"/>
</dbReference>
<evidence type="ECO:0000313" key="3">
    <source>
        <dbReference type="EMBL" id="ADB17643.1"/>
    </source>
</evidence>
<dbReference type="GO" id="GO:0003747">
    <property type="term" value="F:translation release factor activity"/>
    <property type="evidence" value="ECO:0007669"/>
    <property type="project" value="InterPro"/>
</dbReference>
<dbReference type="InterPro" id="IPR000352">
    <property type="entry name" value="Pep_chain_release_fac_I"/>
</dbReference>
<name>D2R993_PIRSD</name>
<sequence length="139" mass="15553">MISVSSKITIPDAELHFTYSRAGGPGGQNVNKVSSKATMHFDVTASPSIPDDVKQRFLTTFKSRLTTEGQVVIHSQEHRDQPRNAEACEQKLKEMLLAVLTPPRKRRATKPTRGSQVRRLKEKKARSDIKRGRSGGRDE</sequence>
<dbReference type="AlphaFoldDB" id="D2R993"/>
<dbReference type="NCBIfam" id="NF006718">
    <property type="entry name" value="PRK09256.1"/>
    <property type="match status" value="1"/>
</dbReference>
<dbReference type="Proteomes" id="UP000001887">
    <property type="component" value="Chromosome"/>
</dbReference>
<feature type="compositionally biased region" description="Basic and acidic residues" evidence="1">
    <location>
        <begin position="125"/>
        <end position="139"/>
    </location>
</feature>
<feature type="region of interest" description="Disordered" evidence="1">
    <location>
        <begin position="100"/>
        <end position="139"/>
    </location>
</feature>
<evidence type="ECO:0000259" key="2">
    <source>
        <dbReference type="Pfam" id="PF00472"/>
    </source>
</evidence>
<dbReference type="Pfam" id="PF00472">
    <property type="entry name" value="RF-1"/>
    <property type="match status" value="1"/>
</dbReference>
<keyword evidence="4" id="KW-1185">Reference proteome</keyword>
<gene>
    <name evidence="3" type="ordered locus">Psta_2978</name>
</gene>
<dbReference type="KEGG" id="psl:Psta_2978"/>
<reference evidence="3 4" key="1">
    <citation type="journal article" date="2009" name="Stand. Genomic Sci.">
        <title>Complete genome sequence of Pirellula staleyi type strain (ATCC 27377).</title>
        <authorList>
            <person name="Clum A."/>
            <person name="Tindall B.J."/>
            <person name="Sikorski J."/>
            <person name="Ivanova N."/>
            <person name="Mavrommatis K."/>
            <person name="Lucas S."/>
            <person name="Glavina del Rio T."/>
            <person name="Nolan M."/>
            <person name="Chen F."/>
            <person name="Tice H."/>
            <person name="Pitluck S."/>
            <person name="Cheng J.F."/>
            <person name="Chertkov O."/>
            <person name="Brettin T."/>
            <person name="Han C."/>
            <person name="Detter J.C."/>
            <person name="Kuske C."/>
            <person name="Bruce D."/>
            <person name="Goodwin L."/>
            <person name="Ovchinikova G."/>
            <person name="Pati A."/>
            <person name="Mikhailova N."/>
            <person name="Chen A."/>
            <person name="Palaniappan K."/>
            <person name="Land M."/>
            <person name="Hauser L."/>
            <person name="Chang Y.J."/>
            <person name="Jeffries C.D."/>
            <person name="Chain P."/>
            <person name="Rohde M."/>
            <person name="Goker M."/>
            <person name="Bristow J."/>
            <person name="Eisen J.A."/>
            <person name="Markowitz V."/>
            <person name="Hugenholtz P."/>
            <person name="Kyrpides N.C."/>
            <person name="Klenk H.P."/>
            <person name="Lapidus A."/>
        </authorList>
    </citation>
    <scope>NUCLEOTIDE SEQUENCE [LARGE SCALE GENOMIC DNA]</scope>
    <source>
        <strain evidence="4">ATCC 27377 / DSM 6068 / ICPB 4128</strain>
    </source>
</reference>
<dbReference type="EMBL" id="CP001848">
    <property type="protein sequence ID" value="ADB17643.1"/>
    <property type="molecule type" value="Genomic_DNA"/>
</dbReference>